<evidence type="ECO:0000313" key="3">
    <source>
        <dbReference type="Proteomes" id="UP000401081"/>
    </source>
</evidence>
<evidence type="ECO:0000259" key="1">
    <source>
        <dbReference type="Pfam" id="PF19077"/>
    </source>
</evidence>
<accession>A0A485CY08</accession>
<dbReference type="Gene3D" id="3.30.420.430">
    <property type="match status" value="1"/>
</dbReference>
<dbReference type="Pfam" id="PF19077">
    <property type="entry name" value="Big_13"/>
    <property type="match status" value="1"/>
</dbReference>
<protein>
    <recommendedName>
        <fullName evidence="1">Bacterial Ig-like domain-containing protein</fullName>
    </recommendedName>
</protein>
<dbReference type="EMBL" id="CAADJD010000031">
    <property type="protein sequence ID" value="VFS89417.1"/>
    <property type="molecule type" value="Genomic_DNA"/>
</dbReference>
<evidence type="ECO:0000313" key="2">
    <source>
        <dbReference type="EMBL" id="VFS89417.1"/>
    </source>
</evidence>
<dbReference type="Proteomes" id="UP000401081">
    <property type="component" value="Unassembled WGS sequence"/>
</dbReference>
<name>A0A485CY08_KLUCR</name>
<organism evidence="2 3">
    <name type="scientific">Kluyvera cryocrescens</name>
    <name type="common">Kluyvera citrophila</name>
    <dbReference type="NCBI Taxonomy" id="580"/>
    <lineage>
        <taxon>Bacteria</taxon>
        <taxon>Pseudomonadati</taxon>
        <taxon>Pseudomonadota</taxon>
        <taxon>Gammaproteobacteria</taxon>
        <taxon>Enterobacterales</taxon>
        <taxon>Enterobacteriaceae</taxon>
        <taxon>Kluyvera</taxon>
    </lineage>
</organism>
<dbReference type="AlphaFoldDB" id="A0A485CY08"/>
<feature type="domain" description="Bacterial Ig-like" evidence="1">
    <location>
        <begin position="20"/>
        <end position="102"/>
    </location>
</feature>
<sequence>MTPLSGTIPLVNDNVGTVKGDLASGALSDDNTPTLRGTVEPNTWVNVYDGSKLLATVQADNTGAWSYTTAALADGEHRFSTTVSDAAGNVSGSSPVFILNIDATAPPVASNITVIDNVSPGTGFTVQQRLNQ</sequence>
<proteinExistence type="predicted"/>
<reference evidence="2 3" key="1">
    <citation type="submission" date="2019-03" db="EMBL/GenBank/DDBJ databases">
        <authorList>
            <consortium name="Pathogen Informatics"/>
        </authorList>
    </citation>
    <scope>NUCLEOTIDE SEQUENCE [LARGE SCALE GENOMIC DNA]</scope>
    <source>
        <strain evidence="2 3">NCTC12993</strain>
    </source>
</reference>
<dbReference type="InterPro" id="IPR044016">
    <property type="entry name" value="Big_13"/>
</dbReference>
<gene>
    <name evidence="2" type="ORF">NCTC12993_07269</name>
</gene>
<keyword evidence="3" id="KW-1185">Reference proteome</keyword>